<dbReference type="PRINTS" id="PR00773">
    <property type="entry name" value="GRPEPROTEIN"/>
</dbReference>
<keyword evidence="5 10" id="KW-0346">Stress response</keyword>
<evidence type="ECO:0000256" key="9">
    <source>
        <dbReference type="ARBA" id="ARBA00076414"/>
    </source>
</evidence>
<evidence type="ECO:0000256" key="8">
    <source>
        <dbReference type="ARBA" id="ARBA00072274"/>
    </source>
</evidence>
<gene>
    <name evidence="10" type="primary">grpE</name>
    <name evidence="13" type="ORF">CJJ18_05265</name>
</gene>
<accession>A0A4V0NNQ5</accession>
<dbReference type="PANTHER" id="PTHR21237">
    <property type="entry name" value="GRPE PROTEIN"/>
    <property type="match status" value="1"/>
</dbReference>
<dbReference type="HAMAP" id="MF_01151">
    <property type="entry name" value="GrpE"/>
    <property type="match status" value="1"/>
</dbReference>
<dbReference type="FunFam" id="2.30.22.10:FF:000001">
    <property type="entry name" value="Protein GrpE"/>
    <property type="match status" value="1"/>
</dbReference>
<dbReference type="Pfam" id="PF01025">
    <property type="entry name" value="GrpE"/>
    <property type="match status" value="1"/>
</dbReference>
<feature type="region of interest" description="Disordered" evidence="12">
    <location>
        <begin position="1"/>
        <end position="54"/>
    </location>
</feature>
<comment type="function">
    <text evidence="7 10">Participates actively in the response to hyperosmotic and heat shock by preventing the aggregation of stress-denatured proteins, in association with DnaK and GrpE. It is the nucleotide exchange factor for DnaK and may function as a thermosensor. Unfolded proteins bind initially to DnaJ; upon interaction with the DnaJ-bound protein, DnaK hydrolyzes its bound ATP, resulting in the formation of a stable complex. GrpE releases ADP from DnaK; ATP binding to DnaK triggers the release of the substrate protein, thus completing the reaction cycle. Several rounds of ATP-dependent interactions between DnaJ, DnaK and GrpE are required for fully efficient folding.</text>
</comment>
<dbReference type="EMBL" id="CP022932">
    <property type="protein sequence ID" value="ASV33534.1"/>
    <property type="molecule type" value="Genomic_DNA"/>
</dbReference>
<evidence type="ECO:0000256" key="2">
    <source>
        <dbReference type="ARBA" id="ARBA00009054"/>
    </source>
</evidence>
<evidence type="ECO:0000256" key="1">
    <source>
        <dbReference type="ARBA" id="ARBA00004496"/>
    </source>
</evidence>
<dbReference type="Gene3D" id="3.90.20.20">
    <property type="match status" value="1"/>
</dbReference>
<dbReference type="Gene3D" id="2.30.22.10">
    <property type="entry name" value="Head domain of nucleotide exchange factor GrpE"/>
    <property type="match status" value="1"/>
</dbReference>
<evidence type="ECO:0000256" key="7">
    <source>
        <dbReference type="ARBA" id="ARBA00053401"/>
    </source>
</evidence>
<evidence type="ECO:0000256" key="4">
    <source>
        <dbReference type="ARBA" id="ARBA00022490"/>
    </source>
</evidence>
<reference evidence="13" key="1">
    <citation type="submission" date="2017-08" db="EMBL/GenBank/DDBJ databases">
        <title>Genome sequence of Candidatus Hamiltonella defensa from Acyrthosiphon pisum strain MI47.</title>
        <authorList>
            <person name="Patel V.A."/>
            <person name="Chevignon G."/>
            <person name="Russell J.A."/>
            <person name="Oliver K.M."/>
        </authorList>
    </citation>
    <scope>NUCLEOTIDE SEQUENCE</scope>
    <source>
        <strain evidence="13">MI47</strain>
    </source>
</reference>
<organism evidence="13 14">
    <name type="scientific">Candidatus Williamhamiltonella defendens</name>
    <dbReference type="NCBI Taxonomy" id="138072"/>
    <lineage>
        <taxon>Bacteria</taxon>
        <taxon>Pseudomonadati</taxon>
        <taxon>Pseudomonadota</taxon>
        <taxon>Gammaproteobacteria</taxon>
        <taxon>Enterobacterales</taxon>
        <taxon>Enterobacteriaceae</taxon>
        <taxon>aphid secondary symbionts</taxon>
        <taxon>Candidatus Williamhamiltonella</taxon>
    </lineage>
</organism>
<dbReference type="GO" id="GO:0000774">
    <property type="term" value="F:adenyl-nucleotide exchange factor activity"/>
    <property type="evidence" value="ECO:0007669"/>
    <property type="project" value="InterPro"/>
</dbReference>
<dbReference type="GO" id="GO:0051087">
    <property type="term" value="F:protein-folding chaperone binding"/>
    <property type="evidence" value="ECO:0007669"/>
    <property type="project" value="InterPro"/>
</dbReference>
<evidence type="ECO:0000256" key="11">
    <source>
        <dbReference type="RuleBase" id="RU004478"/>
    </source>
</evidence>
<dbReference type="SUPFAM" id="SSF51064">
    <property type="entry name" value="Head domain of nucleotide exchange factor GrpE"/>
    <property type="match status" value="1"/>
</dbReference>
<dbReference type="PANTHER" id="PTHR21237:SF23">
    <property type="entry name" value="GRPE PROTEIN HOMOLOG, MITOCHONDRIAL"/>
    <property type="match status" value="1"/>
</dbReference>
<dbReference type="OMA" id="PHRHQAI"/>
<dbReference type="GO" id="GO:0006457">
    <property type="term" value="P:protein folding"/>
    <property type="evidence" value="ECO:0007669"/>
    <property type="project" value="InterPro"/>
</dbReference>
<comment type="subunit">
    <text evidence="3 10">Homodimer.</text>
</comment>
<evidence type="ECO:0000256" key="3">
    <source>
        <dbReference type="ARBA" id="ARBA00011738"/>
    </source>
</evidence>
<evidence type="ECO:0000313" key="13">
    <source>
        <dbReference type="EMBL" id="ASV33534.1"/>
    </source>
</evidence>
<evidence type="ECO:0000256" key="12">
    <source>
        <dbReference type="SAM" id="MobiDB-lite"/>
    </source>
</evidence>
<evidence type="ECO:0000256" key="10">
    <source>
        <dbReference type="HAMAP-Rule" id="MF_01151"/>
    </source>
</evidence>
<dbReference type="AlphaFoldDB" id="A0A4V0NNQ5"/>
<proteinExistence type="inferred from homology"/>
<dbReference type="GO" id="GO:0005829">
    <property type="term" value="C:cytosol"/>
    <property type="evidence" value="ECO:0007669"/>
    <property type="project" value="TreeGrafter"/>
</dbReference>
<dbReference type="CDD" id="cd00446">
    <property type="entry name" value="GrpE"/>
    <property type="match status" value="1"/>
</dbReference>
<dbReference type="InterPro" id="IPR013805">
    <property type="entry name" value="GrpE_CC"/>
</dbReference>
<sequence>MLNRIRRKIKMSEKQSEEESFDINLEKQAEEQIDQQTSTPVENDESHFIKKESEKSSDIITMKARILKLESQLTDALKRENENLLRHKANEQNIHRSTQRDIEKAHKFALQKFAYDLLPVIDNLERALETVNKSEKGANPIIEGIELTLKSLLDTVNKFGIEVVESECNLPFNPDIHQAVGVVESDMHEPNHITSIVCKGYTLNGRLLRPVMVKVSSKKTS</sequence>
<keyword evidence="6 10" id="KW-0143">Chaperone</keyword>
<comment type="similarity">
    <text evidence="2 10 11">Belongs to the GrpE family.</text>
</comment>
<dbReference type="Proteomes" id="UP000792865">
    <property type="component" value="Chromosome"/>
</dbReference>
<evidence type="ECO:0000313" key="14">
    <source>
        <dbReference type="Proteomes" id="UP000792865"/>
    </source>
</evidence>
<dbReference type="GO" id="GO:0042803">
    <property type="term" value="F:protein homodimerization activity"/>
    <property type="evidence" value="ECO:0007669"/>
    <property type="project" value="InterPro"/>
</dbReference>
<dbReference type="SUPFAM" id="SSF58014">
    <property type="entry name" value="Coiled-coil domain of nucleotide exchange factor GrpE"/>
    <property type="match status" value="1"/>
</dbReference>
<name>A0A4V0NNQ5_9ENTR</name>
<evidence type="ECO:0000256" key="6">
    <source>
        <dbReference type="ARBA" id="ARBA00023186"/>
    </source>
</evidence>
<dbReference type="GO" id="GO:0051082">
    <property type="term" value="F:unfolded protein binding"/>
    <property type="evidence" value="ECO:0007669"/>
    <property type="project" value="TreeGrafter"/>
</dbReference>
<feature type="compositionally biased region" description="Basic and acidic residues" evidence="12">
    <location>
        <begin position="44"/>
        <end position="54"/>
    </location>
</feature>
<dbReference type="InterPro" id="IPR000740">
    <property type="entry name" value="GrpE"/>
</dbReference>
<keyword evidence="4 10" id="KW-0963">Cytoplasm</keyword>
<dbReference type="InterPro" id="IPR009012">
    <property type="entry name" value="GrpE_head"/>
</dbReference>
<comment type="subcellular location">
    <subcellularLocation>
        <location evidence="1 10">Cytoplasm</location>
    </subcellularLocation>
</comment>
<protein>
    <recommendedName>
        <fullName evidence="8 10">Protein GrpE</fullName>
    </recommendedName>
    <alternativeName>
        <fullName evidence="9 10">HSP-70 cofactor</fullName>
    </alternativeName>
</protein>
<evidence type="ECO:0000256" key="5">
    <source>
        <dbReference type="ARBA" id="ARBA00023016"/>
    </source>
</evidence>
<dbReference type="NCBIfam" id="NF010748">
    <property type="entry name" value="PRK14150.1"/>
    <property type="match status" value="1"/>
</dbReference>